<dbReference type="AlphaFoldDB" id="A0A6V8Q5D4"/>
<gene>
    <name evidence="2" type="ORF">HKBW3S47_00983</name>
</gene>
<sequence>MLITERYKDQIHGVLSCYDRVVLRGTVAGWNYAQGMTSFLYANQIRIFDYPSFAQPLRGENPRQCRTACRRERIGDRAYSKNKSLSQGRPHSGYPERTGNPSWPGAYLLGNGKLFQLQTLA</sequence>
<comment type="caution">
    <text evidence="2">The sequence shown here is derived from an EMBL/GenBank/DDBJ whole genome shotgun (WGS) entry which is preliminary data.</text>
</comment>
<evidence type="ECO:0000256" key="1">
    <source>
        <dbReference type="SAM" id="MobiDB-lite"/>
    </source>
</evidence>
<evidence type="ECO:0000313" key="2">
    <source>
        <dbReference type="EMBL" id="GFP39284.1"/>
    </source>
</evidence>
<proteinExistence type="predicted"/>
<name>A0A6V8Q5D4_9ACTN</name>
<accession>A0A6V8Q5D4</accession>
<dbReference type="EMBL" id="BLSD01000042">
    <property type="protein sequence ID" value="GFP39284.1"/>
    <property type="molecule type" value="Genomic_DNA"/>
</dbReference>
<feature type="region of interest" description="Disordered" evidence="1">
    <location>
        <begin position="76"/>
        <end position="102"/>
    </location>
</feature>
<dbReference type="Proteomes" id="UP000569018">
    <property type="component" value="Unassembled WGS sequence"/>
</dbReference>
<organism evidence="2 3">
    <name type="scientific">Candidatus Hakubella thermalkaliphila</name>
    <dbReference type="NCBI Taxonomy" id="2754717"/>
    <lineage>
        <taxon>Bacteria</taxon>
        <taxon>Bacillati</taxon>
        <taxon>Actinomycetota</taxon>
        <taxon>Actinomycetota incertae sedis</taxon>
        <taxon>Candidatus Hakubellales</taxon>
        <taxon>Candidatus Hakubellaceae</taxon>
        <taxon>Candidatus Hakubella</taxon>
    </lineage>
</organism>
<evidence type="ECO:0000313" key="3">
    <source>
        <dbReference type="Proteomes" id="UP000569018"/>
    </source>
</evidence>
<protein>
    <submittedName>
        <fullName evidence="2">Uncharacterized protein</fullName>
    </submittedName>
</protein>
<reference evidence="2 3" key="1">
    <citation type="journal article" date="2020" name="Front. Microbiol.">
        <title>Single-cell genomics of novel Actinobacteria with the Wood-Ljungdahl pathway discovered in a serpentinizing system.</title>
        <authorList>
            <person name="Merino N."/>
            <person name="Kawai M."/>
            <person name="Boyd E.S."/>
            <person name="Colman D.R."/>
            <person name="McGlynn S.E."/>
            <person name="Nealson K.H."/>
            <person name="Kurokawa K."/>
            <person name="Hongoh Y."/>
        </authorList>
    </citation>
    <scope>NUCLEOTIDE SEQUENCE [LARGE SCALE GENOMIC DNA]</scope>
    <source>
        <strain evidence="2 3">S47</strain>
    </source>
</reference>